<dbReference type="SUPFAM" id="SSF55781">
    <property type="entry name" value="GAF domain-like"/>
    <property type="match status" value="1"/>
</dbReference>
<evidence type="ECO:0000256" key="2">
    <source>
        <dbReference type="ARBA" id="ARBA00022777"/>
    </source>
</evidence>
<evidence type="ECO:0000256" key="3">
    <source>
        <dbReference type="ARBA" id="ARBA00023015"/>
    </source>
</evidence>
<dbReference type="EMBL" id="JBBMFV010000004">
    <property type="protein sequence ID" value="MEO3943187.1"/>
    <property type="molecule type" value="Genomic_DNA"/>
</dbReference>
<dbReference type="Gene3D" id="3.30.450.40">
    <property type="match status" value="1"/>
</dbReference>
<evidence type="ECO:0000313" key="7">
    <source>
        <dbReference type="Proteomes" id="UP001448614"/>
    </source>
</evidence>
<dbReference type="Pfam" id="PF13185">
    <property type="entry name" value="GAF_2"/>
    <property type="match status" value="1"/>
</dbReference>
<dbReference type="InterPro" id="IPR003018">
    <property type="entry name" value="GAF"/>
</dbReference>
<comment type="caution">
    <text evidence="6">The sequence shown here is derived from an EMBL/GenBank/DDBJ whole genome shotgun (WGS) entry which is preliminary data.</text>
</comment>
<accession>A0ABV0GXF6</accession>
<dbReference type="InterPro" id="IPR011006">
    <property type="entry name" value="CheY-like_superfamily"/>
</dbReference>
<dbReference type="Proteomes" id="UP001448614">
    <property type="component" value="Unassembled WGS sequence"/>
</dbReference>
<dbReference type="InterPro" id="IPR029016">
    <property type="entry name" value="GAF-like_dom_sf"/>
</dbReference>
<gene>
    <name evidence="6" type="ORF">V3C41_19115</name>
</gene>
<feature type="domain" description="ANTAR" evidence="5">
    <location>
        <begin position="182"/>
        <end position="243"/>
    </location>
</feature>
<name>A0ABV0GXF6_PAENI</name>
<organism evidence="6 7">
    <name type="scientific">Paenarthrobacter nicotinovorans</name>
    <name type="common">Arthrobacter nicotinovorans</name>
    <dbReference type="NCBI Taxonomy" id="29320"/>
    <lineage>
        <taxon>Bacteria</taxon>
        <taxon>Bacillati</taxon>
        <taxon>Actinomycetota</taxon>
        <taxon>Actinomycetes</taxon>
        <taxon>Micrococcales</taxon>
        <taxon>Micrococcaceae</taxon>
        <taxon>Paenarthrobacter</taxon>
    </lineage>
</organism>
<keyword evidence="3" id="KW-0805">Transcription regulation</keyword>
<dbReference type="SUPFAM" id="SSF52172">
    <property type="entry name" value="CheY-like"/>
    <property type="match status" value="1"/>
</dbReference>
<keyword evidence="1" id="KW-0808">Transferase</keyword>
<dbReference type="Pfam" id="PF03861">
    <property type="entry name" value="ANTAR"/>
    <property type="match status" value="1"/>
</dbReference>
<dbReference type="InterPro" id="IPR005561">
    <property type="entry name" value="ANTAR"/>
</dbReference>
<dbReference type="Gene3D" id="1.10.10.10">
    <property type="entry name" value="Winged helix-like DNA-binding domain superfamily/Winged helix DNA-binding domain"/>
    <property type="match status" value="1"/>
</dbReference>
<keyword evidence="7" id="KW-1185">Reference proteome</keyword>
<dbReference type="PROSITE" id="PS50921">
    <property type="entry name" value="ANTAR"/>
    <property type="match status" value="1"/>
</dbReference>
<evidence type="ECO:0000313" key="6">
    <source>
        <dbReference type="EMBL" id="MEO3943187.1"/>
    </source>
</evidence>
<evidence type="ECO:0000259" key="5">
    <source>
        <dbReference type="PROSITE" id="PS50921"/>
    </source>
</evidence>
<dbReference type="RefSeq" id="WP_081733282.1">
    <property type="nucleotide sequence ID" value="NZ_JBBMFV010000004.1"/>
</dbReference>
<dbReference type="InterPro" id="IPR036388">
    <property type="entry name" value="WH-like_DNA-bd_sf"/>
</dbReference>
<dbReference type="SMART" id="SM01012">
    <property type="entry name" value="ANTAR"/>
    <property type="match status" value="1"/>
</dbReference>
<protein>
    <submittedName>
        <fullName evidence="6">ANTAR domain-containing protein</fullName>
    </submittedName>
</protein>
<evidence type="ECO:0000256" key="4">
    <source>
        <dbReference type="ARBA" id="ARBA00023163"/>
    </source>
</evidence>
<reference evidence="6 7" key="1">
    <citation type="journal article" date="2024" name="Appl. Microbiol. Biotechnol.">
        <title>Biosynthetic gene clusters with biotechnological applications in novel Antarctic isolates from Actinomycetota.</title>
        <authorList>
            <person name="Bruna P."/>
            <person name="Nunez-Montero K."/>
            <person name="Contreras M.J."/>
            <person name="Leal K."/>
            <person name="Garcia M."/>
            <person name="Abanto M."/>
            <person name="Barrientos L."/>
        </authorList>
    </citation>
    <scope>NUCLEOTIDE SEQUENCE [LARGE SCALE GENOMIC DNA]</scope>
    <source>
        <strain evidence="6 7">Se16.17</strain>
    </source>
</reference>
<keyword evidence="4" id="KW-0804">Transcription</keyword>
<keyword evidence="2" id="KW-0418">Kinase</keyword>
<evidence type="ECO:0000256" key="1">
    <source>
        <dbReference type="ARBA" id="ARBA00022679"/>
    </source>
</evidence>
<proteinExistence type="predicted"/>
<sequence>MSKLQQTKAQNVTTVIPERGPDLGCTLQDMVLDSPDVGEFLCNFSALAASRFSTPATKVRCGVTVVRRKRGVVAASSDERANRLDTLQNSFGDGPCLTALRERTVMYVPDTSAETRWPQYMEAVREEGTGSILAVALELAGEAEAVMNLYCDATEGFSEPRILAAGAFAEHGAVSLRLALRIAHLKHARDDLASAMQYRTAIDNAVGIVMAQNHCSRESAFRVIAETSSHRNIKIHDVAAVIVASISGEQNVAAHFED</sequence>